<evidence type="ECO:0000256" key="3">
    <source>
        <dbReference type="ARBA" id="ARBA00022833"/>
    </source>
</evidence>
<dbReference type="InterPro" id="IPR001279">
    <property type="entry name" value="Metallo-B-lactamas"/>
</dbReference>
<evidence type="ECO:0000256" key="4">
    <source>
        <dbReference type="ARBA" id="ARBA00033751"/>
    </source>
</evidence>
<dbReference type="Gene3D" id="3.30.1050.10">
    <property type="entry name" value="SCP2 sterol-binding domain"/>
    <property type="match status" value="1"/>
</dbReference>
<evidence type="ECO:0000256" key="2">
    <source>
        <dbReference type="ARBA" id="ARBA00022801"/>
    </source>
</evidence>
<dbReference type="PANTHER" id="PTHR43223:SF1">
    <property type="entry name" value="ALKYL_ARYL-SULFATASE BDS1"/>
    <property type="match status" value="1"/>
</dbReference>
<dbReference type="EMBL" id="JAKEVZ010000008">
    <property type="protein sequence ID" value="MCF1751852.1"/>
    <property type="molecule type" value="Genomic_DNA"/>
</dbReference>
<dbReference type="InterPro" id="IPR029228">
    <property type="entry name" value="Alkyl_sulf_dimr"/>
</dbReference>
<evidence type="ECO:0000256" key="1">
    <source>
        <dbReference type="ARBA" id="ARBA00022723"/>
    </source>
</evidence>
<dbReference type="Proteomes" id="UP001201449">
    <property type="component" value="Unassembled WGS sequence"/>
</dbReference>
<protein>
    <submittedName>
        <fullName evidence="6">MBL fold metallo-hydrolase</fullName>
    </submittedName>
</protein>
<dbReference type="Pfam" id="PF00753">
    <property type="entry name" value="Lactamase_B"/>
    <property type="match status" value="1"/>
</dbReference>
<comment type="similarity">
    <text evidence="4">Belongs to the metallo-beta-lactamase superfamily. Type III sulfatase family.</text>
</comment>
<dbReference type="SUPFAM" id="SSF56281">
    <property type="entry name" value="Metallo-hydrolase/oxidoreductase"/>
    <property type="match status" value="1"/>
</dbReference>
<dbReference type="InterPro" id="IPR036866">
    <property type="entry name" value="RibonucZ/Hydroxyglut_hydro"/>
</dbReference>
<dbReference type="PANTHER" id="PTHR43223">
    <property type="entry name" value="ALKYL/ARYL-SULFATASE"/>
    <property type="match status" value="1"/>
</dbReference>
<dbReference type="Gene3D" id="3.60.15.30">
    <property type="entry name" value="Metallo-beta-lactamase domain"/>
    <property type="match status" value="1"/>
</dbReference>
<dbReference type="InterPro" id="IPR029229">
    <property type="entry name" value="Alkyl_sulf_C"/>
</dbReference>
<gene>
    <name evidence="6" type="ORF">L0U89_12295</name>
</gene>
<reference evidence="6 7" key="1">
    <citation type="submission" date="2022-01" db="EMBL/GenBank/DDBJ databases">
        <title>Mariniradius saccharolyticus sp. nov., isolated from sediment of a river.</title>
        <authorList>
            <person name="Liu H."/>
        </authorList>
    </citation>
    <scope>NUCLEOTIDE SEQUENCE [LARGE SCALE GENOMIC DNA]</scope>
    <source>
        <strain evidence="6 7">RY-2</strain>
    </source>
</reference>
<dbReference type="Gene3D" id="1.25.40.880">
    <property type="entry name" value="Alkyl sulfatase, dimerisation domain"/>
    <property type="match status" value="1"/>
</dbReference>
<proteinExistence type="inferred from homology"/>
<dbReference type="InterPro" id="IPR044097">
    <property type="entry name" value="Bds1/SdsA1_MBL-fold"/>
</dbReference>
<evidence type="ECO:0000313" key="7">
    <source>
        <dbReference type="Proteomes" id="UP001201449"/>
    </source>
</evidence>
<keyword evidence="2" id="KW-0378">Hydrolase</keyword>
<evidence type="ECO:0000313" key="6">
    <source>
        <dbReference type="EMBL" id="MCF1751852.1"/>
    </source>
</evidence>
<dbReference type="InterPro" id="IPR038536">
    <property type="entry name" value="Alkyl/aryl-sulf_dimr_sf"/>
</dbReference>
<dbReference type="InterPro" id="IPR036527">
    <property type="entry name" value="SCP2_sterol-bd_dom_sf"/>
</dbReference>
<keyword evidence="7" id="KW-1185">Reference proteome</keyword>
<dbReference type="RefSeq" id="WP_234861793.1">
    <property type="nucleotide sequence ID" value="NZ_JAKEVZ010000008.1"/>
</dbReference>
<dbReference type="Pfam" id="PF14864">
    <property type="entry name" value="Alkyl_sulf_C"/>
    <property type="match status" value="1"/>
</dbReference>
<dbReference type="InterPro" id="IPR052195">
    <property type="entry name" value="Bact_Alkyl/Aryl-Sulfatase"/>
</dbReference>
<dbReference type="SMART" id="SM00849">
    <property type="entry name" value="Lactamase_B"/>
    <property type="match status" value="1"/>
</dbReference>
<feature type="domain" description="Metallo-beta-lactamase" evidence="5">
    <location>
        <begin position="142"/>
        <end position="365"/>
    </location>
</feature>
<comment type="caution">
    <text evidence="6">The sequence shown here is derived from an EMBL/GenBank/DDBJ whole genome shotgun (WGS) entry which is preliminary data.</text>
</comment>
<dbReference type="SUPFAM" id="SSF55718">
    <property type="entry name" value="SCP-like"/>
    <property type="match status" value="1"/>
</dbReference>
<keyword evidence="1" id="KW-0479">Metal-binding</keyword>
<sequence>MRIYSKISIAILALTFFMCQGKEEQTSGGESAATASDHFDPKGKPPSEYTIKILEEARNTLPFSDTRDFDENKKGFIAAMLERQIMAEQGHVTWDMDAYNFIDEKEQFNSIHPSLHRIAKLNQNYGLYEVIPGIYQVRGFDLSQITFIRGKKGWIAYDVLVSAETARAAWKLFQEHVGEGLPISTVIYSHNHGDHWGGVRGLITDEDVASGRVQVIAPDGFMDHLVSENVFAGNAMNRRLFYQYGMLLPRSPYGYVTQGLGHAVSRGSVGLIAPTKSITKPIEEVMVDGVRMIFQLTPDTEAPAEMNTYLPDMKALWMAENVQQGMHNIYTLRGAPVRDPLRWSKYINETLYMFGKEAEVMFASHHWPRWGNERIQEVLRDTRDAYAHLNNQVLHHVNQGVTINQIHNVYAPPQSLQKTAWHSRDYHGSAANNARGIVQRFLGYWDGNPTNLIPLSPEESAPLYVEMMGGAKKILAKGRELIGEGKYKLASEILNRLVYAEPDNQEAKDLLADAFEQIGYQQENPGLRNSFLAAAYELRNDIPTSAIPSTSSPDVIRVMTTGQFLDFLAIRMDGRKTRGMSYKVNLITPDNGEKYAVELGNETLTNIQGYLLPNPDLTITINRKDLEKAMMGIKTLGDMIKEGTAKTQGDPSILAKLGAAMVTFDPRFPIMPGTKIRGGEPVGNVDAYSAEKLSRNSPE</sequence>
<evidence type="ECO:0000259" key="5">
    <source>
        <dbReference type="SMART" id="SM00849"/>
    </source>
</evidence>
<organism evidence="6 7">
    <name type="scientific">Mariniradius sediminis</name>
    <dbReference type="NCBI Taxonomy" id="2909237"/>
    <lineage>
        <taxon>Bacteria</taxon>
        <taxon>Pseudomonadati</taxon>
        <taxon>Bacteroidota</taxon>
        <taxon>Cytophagia</taxon>
        <taxon>Cytophagales</taxon>
        <taxon>Cyclobacteriaceae</taxon>
        <taxon>Mariniradius</taxon>
    </lineage>
</organism>
<keyword evidence="3" id="KW-0862">Zinc</keyword>
<name>A0ABS9BVV5_9BACT</name>
<dbReference type="CDD" id="cd07710">
    <property type="entry name" value="arylsulfatase_Sdsa1-like_MBL-fold"/>
    <property type="match status" value="1"/>
</dbReference>
<dbReference type="Pfam" id="PF14863">
    <property type="entry name" value="Alkyl_sulf_dimr"/>
    <property type="match status" value="1"/>
</dbReference>
<accession>A0ABS9BVV5</accession>